<dbReference type="Pfam" id="PF01074">
    <property type="entry name" value="Glyco_hydro_38N"/>
    <property type="match status" value="1"/>
</dbReference>
<dbReference type="Gene3D" id="2.70.98.30">
    <property type="entry name" value="Golgi alpha-mannosidase II, domain 4"/>
    <property type="match status" value="1"/>
</dbReference>
<evidence type="ECO:0000313" key="6">
    <source>
        <dbReference type="EMBL" id="PEG29267.1"/>
    </source>
</evidence>
<evidence type="ECO:0000259" key="5">
    <source>
        <dbReference type="SMART" id="SM00872"/>
    </source>
</evidence>
<dbReference type="RefSeq" id="WP_058293839.1">
    <property type="nucleotide sequence ID" value="NZ_CAMRXG010000032.1"/>
</dbReference>
<dbReference type="InterPro" id="IPR037094">
    <property type="entry name" value="Glyco_hydro_38_cen_sf"/>
</dbReference>
<dbReference type="InterPro" id="IPR000602">
    <property type="entry name" value="Glyco_hydro_38_N"/>
</dbReference>
<dbReference type="InterPro" id="IPR027291">
    <property type="entry name" value="Glyco_hydro_38_N_sf"/>
</dbReference>
<comment type="similarity">
    <text evidence="1">Belongs to the glycosyl hydrolase 38 family.</text>
</comment>
<evidence type="ECO:0000256" key="1">
    <source>
        <dbReference type="ARBA" id="ARBA00009792"/>
    </source>
</evidence>
<protein>
    <submittedName>
        <fullName evidence="6">Alpha-mannosidase</fullName>
    </submittedName>
</protein>
<dbReference type="GO" id="GO:0004559">
    <property type="term" value="F:alpha-mannosidase activity"/>
    <property type="evidence" value="ECO:0007669"/>
    <property type="project" value="InterPro"/>
</dbReference>
<dbReference type="GO" id="GO:0006013">
    <property type="term" value="P:mannose metabolic process"/>
    <property type="evidence" value="ECO:0007669"/>
    <property type="project" value="InterPro"/>
</dbReference>
<accession>A0A2A7MCJ8</accession>
<keyword evidence="3" id="KW-0378">Hydrolase</keyword>
<feature type="domain" description="Glycoside hydrolase family 38 central" evidence="5">
    <location>
        <begin position="269"/>
        <end position="347"/>
    </location>
</feature>
<dbReference type="Pfam" id="PF09261">
    <property type="entry name" value="Alpha-mann_mid"/>
    <property type="match status" value="1"/>
</dbReference>
<evidence type="ECO:0000256" key="3">
    <source>
        <dbReference type="ARBA" id="ARBA00022801"/>
    </source>
</evidence>
<dbReference type="InterPro" id="IPR011013">
    <property type="entry name" value="Gal_mutarotase_sf_dom"/>
</dbReference>
<dbReference type="OrthoDB" id="9764050at2"/>
<dbReference type="PANTHER" id="PTHR46017">
    <property type="entry name" value="ALPHA-MANNOSIDASE 2C1"/>
    <property type="match status" value="1"/>
</dbReference>
<dbReference type="SUPFAM" id="SSF74650">
    <property type="entry name" value="Galactose mutarotase-like"/>
    <property type="match status" value="1"/>
</dbReference>
<proteinExistence type="inferred from homology"/>
<dbReference type="GO" id="GO:0009313">
    <property type="term" value="P:oligosaccharide catabolic process"/>
    <property type="evidence" value="ECO:0007669"/>
    <property type="project" value="TreeGrafter"/>
</dbReference>
<dbReference type="SMART" id="SM00872">
    <property type="entry name" value="Alpha-mann_mid"/>
    <property type="match status" value="1"/>
</dbReference>
<dbReference type="STRING" id="137838.GCA_001458595_00914"/>
<reference evidence="6 7" key="1">
    <citation type="submission" date="2017-10" db="EMBL/GenBank/DDBJ databases">
        <title>Effective Description of Clostridium neonatale sp. nov. linked to necrotizing enterocolitis in neonates and a clarification of species assignable to the genus Clostridium (Prazmowski 1880) emend. Lawson and Rainey 2016.</title>
        <authorList>
            <person name="Bernard K."/>
            <person name="Burdz T."/>
            <person name="Wiebe D."/>
            <person name="Balcewich B."/>
            <person name="Alfa M."/>
            <person name="Bernier A.-M."/>
        </authorList>
    </citation>
    <scope>NUCLEOTIDE SEQUENCE [LARGE SCALE GENOMIC DNA]</scope>
    <source>
        <strain evidence="6 7">LCDC99A005</strain>
    </source>
</reference>
<name>A0A2A7MCJ8_9CLOT</name>
<comment type="caution">
    <text evidence="6">The sequence shown here is derived from an EMBL/GenBank/DDBJ whole genome shotgun (WGS) entry which is preliminary data.</text>
</comment>
<dbReference type="CDD" id="cd10815">
    <property type="entry name" value="GH38N_AMII_EcMngB_like"/>
    <property type="match status" value="1"/>
</dbReference>
<dbReference type="GO" id="GO:0046872">
    <property type="term" value="F:metal ion binding"/>
    <property type="evidence" value="ECO:0007669"/>
    <property type="project" value="UniProtKB-KW"/>
</dbReference>
<dbReference type="AlphaFoldDB" id="A0A2A7MCJ8"/>
<sequence length="872" mass="102191">MKKVHVYSHTHWDYEWYFTANESIIQLIYHMDEVMDALEEGLVDNYLLDGQMILLEEYLRFSPSNFDRVKKLVEEKKLILGPWYTQTDELIIDGESIVRNLFYGIKAAEKFGEYMKVAYLPDSFGQTKDLPKIMNGFDIKRSIFWRGVSKDNCKNREFLWKGEDGSSLLVYNIKNGYFYGGNLIYSDDVETVENTILDGSSKENILLPVGGDQRYVDFNIKERIDFYKNKSKHDLEYVESSCEKFFDELEREGNFEEVLGEFVNPSNSKIHRSIYSSRYDHKYLNDKVERMLIYKLEPLMVIAENLGLDPKIEMIEAIWKRLLMNHAHDSACGCNSDKTNRSILNRLIEADELAYSAHDYIIRKISESLKGKKENDLILINTLPKKRKVNSEITLSTKFKEFKIVDKNGNLVDYQILDTKKEYSGSIKKDEKDYDENLYYYISKISVNEEIEGLGIKRFQVVKDENLEVKEIEILNSNEIEDDLFKVSLMEGKINIFDKKRNVILEDCVYIEDSGDDGDTYDYSPPEKDFLLKFRFENSKVSAIKGNIYNELKIEGKLEIPKDLNSREDKTLDTSIDYELKISLNNSKNIEFHLEIDNKANDHRMRIVIDTGLRSKYSIADTAFGVIERDNKPEHLDDWRELLWKEEPSPIYPMLHFVGLKDEKYNAYIFNKGIKEYEVLDDSQIALTLFRSVGYLGKPDLIRRPGVASGNEFKYIKTPDSQLIKRMKFKFALYLGKIIDLNEVSERWKDYAIKVSDYQVQEINRFTNTLKYFVMHPLREEINFMDNLIDVSNMKNIRITSIAPIDKRSYFIRFVNNGEEIADSGEIFIGNCKNYQWINMNNKGKFNKIENEGYINLGSFRKGEIKTLKINF</sequence>
<gene>
    <name evidence="6" type="ORF">CQ394_18020</name>
</gene>
<dbReference type="InterPro" id="IPR028995">
    <property type="entry name" value="Glyco_hydro_57/38_cen_sf"/>
</dbReference>
<dbReference type="InterPro" id="IPR011682">
    <property type="entry name" value="Glyco_hydro_38_C"/>
</dbReference>
<evidence type="ECO:0000256" key="2">
    <source>
        <dbReference type="ARBA" id="ARBA00022723"/>
    </source>
</evidence>
<dbReference type="PANTHER" id="PTHR46017:SF2">
    <property type="entry name" value="MANNOSYLGLYCERATE HYDROLASE"/>
    <property type="match status" value="1"/>
</dbReference>
<keyword evidence="4" id="KW-0326">Glycosidase</keyword>
<dbReference type="Gene3D" id="3.20.110.10">
    <property type="entry name" value="Glycoside hydrolase 38, N terminal domain"/>
    <property type="match status" value="1"/>
</dbReference>
<keyword evidence="2" id="KW-0479">Metal-binding</keyword>
<dbReference type="SUPFAM" id="SSF88688">
    <property type="entry name" value="Families 57/38 glycoside transferase middle domain"/>
    <property type="match status" value="1"/>
</dbReference>
<evidence type="ECO:0000313" key="7">
    <source>
        <dbReference type="Proteomes" id="UP000220840"/>
    </source>
</evidence>
<dbReference type="SUPFAM" id="SSF88713">
    <property type="entry name" value="Glycoside hydrolase/deacetylase"/>
    <property type="match status" value="1"/>
</dbReference>
<keyword evidence="7" id="KW-1185">Reference proteome</keyword>
<evidence type="ECO:0000256" key="4">
    <source>
        <dbReference type="ARBA" id="ARBA00023295"/>
    </source>
</evidence>
<dbReference type="Proteomes" id="UP000220840">
    <property type="component" value="Unassembled WGS sequence"/>
</dbReference>
<dbReference type="EMBL" id="PDCJ01000004">
    <property type="protein sequence ID" value="PEG29267.1"/>
    <property type="molecule type" value="Genomic_DNA"/>
</dbReference>
<dbReference type="Gene3D" id="1.20.1270.50">
    <property type="entry name" value="Glycoside hydrolase family 38, central domain"/>
    <property type="match status" value="1"/>
</dbReference>
<dbReference type="GO" id="GO:0030246">
    <property type="term" value="F:carbohydrate binding"/>
    <property type="evidence" value="ECO:0007669"/>
    <property type="project" value="InterPro"/>
</dbReference>
<dbReference type="InterPro" id="IPR011330">
    <property type="entry name" value="Glyco_hydro/deAcase_b/a-brl"/>
</dbReference>
<dbReference type="InterPro" id="IPR015341">
    <property type="entry name" value="Glyco_hydro_38_cen"/>
</dbReference>
<organism evidence="6 7">
    <name type="scientific">Clostridium neonatale</name>
    <dbReference type="NCBI Taxonomy" id="137838"/>
    <lineage>
        <taxon>Bacteria</taxon>
        <taxon>Bacillati</taxon>
        <taxon>Bacillota</taxon>
        <taxon>Clostridia</taxon>
        <taxon>Eubacteriales</taxon>
        <taxon>Clostridiaceae</taxon>
        <taxon>Clostridium</taxon>
    </lineage>
</organism>
<dbReference type="Pfam" id="PF07748">
    <property type="entry name" value="Glyco_hydro_38C"/>
    <property type="match status" value="1"/>
</dbReference>